<dbReference type="EMBL" id="AGWK01000001">
    <property type="protein sequence ID" value="EHO75038.1"/>
    <property type="molecule type" value="Genomic_DNA"/>
</dbReference>
<comment type="caution">
    <text evidence="12">The sequence shown here is derived from an EMBL/GenBank/DDBJ whole genome shotgun (WGS) entry which is preliminary data.</text>
</comment>
<dbReference type="InterPro" id="IPR036251">
    <property type="entry name" value="Arg_repress_C_sf"/>
</dbReference>
<evidence type="ECO:0000313" key="13">
    <source>
        <dbReference type="Proteomes" id="UP000016023"/>
    </source>
</evidence>
<dbReference type="HAMAP" id="MF_00173">
    <property type="entry name" value="Arg_repressor"/>
    <property type="match status" value="1"/>
</dbReference>
<dbReference type="PANTHER" id="PTHR34471">
    <property type="entry name" value="ARGININE REPRESSOR"/>
    <property type="match status" value="1"/>
</dbReference>
<dbReference type="GO" id="GO:0003677">
    <property type="term" value="F:DNA binding"/>
    <property type="evidence" value="ECO:0007669"/>
    <property type="project" value="UniProtKB-KW"/>
</dbReference>
<evidence type="ECO:0000259" key="10">
    <source>
        <dbReference type="Pfam" id="PF01316"/>
    </source>
</evidence>
<dbReference type="InterPro" id="IPR036390">
    <property type="entry name" value="WH_DNA-bd_sf"/>
</dbReference>
<keyword evidence="7 9" id="KW-0238">DNA-binding</keyword>
<evidence type="ECO:0000256" key="6">
    <source>
        <dbReference type="ARBA" id="ARBA00023015"/>
    </source>
</evidence>
<dbReference type="Gene3D" id="3.30.1360.40">
    <property type="match status" value="1"/>
</dbReference>
<gene>
    <name evidence="9" type="primary">argR</name>
    <name evidence="12" type="ORF">HMPREF9140_00081</name>
</gene>
<protein>
    <recommendedName>
        <fullName evidence="4 9">Arginine repressor</fullName>
    </recommendedName>
</protein>
<evidence type="ECO:0000259" key="11">
    <source>
        <dbReference type="Pfam" id="PF02863"/>
    </source>
</evidence>
<dbReference type="PRINTS" id="PR01467">
    <property type="entry name" value="ARGREPRESSOR"/>
</dbReference>
<keyword evidence="9" id="KW-0055">Arginine biosynthesis</keyword>
<dbReference type="GO" id="GO:0006526">
    <property type="term" value="P:L-arginine biosynthetic process"/>
    <property type="evidence" value="ECO:0007669"/>
    <property type="project" value="UniProtKB-UniPathway"/>
</dbReference>
<evidence type="ECO:0000313" key="12">
    <source>
        <dbReference type="EMBL" id="EHO75038.1"/>
    </source>
</evidence>
<keyword evidence="5 9" id="KW-0963">Cytoplasm</keyword>
<dbReference type="RefSeq" id="WP_006950956.1">
    <property type="nucleotide sequence ID" value="NZ_JH594521.1"/>
</dbReference>
<dbReference type="AlphaFoldDB" id="H1PZJ3"/>
<dbReference type="Pfam" id="PF02863">
    <property type="entry name" value="Arg_repressor_C"/>
    <property type="match status" value="1"/>
</dbReference>
<feature type="domain" description="Arginine repressor C-terminal" evidence="11">
    <location>
        <begin position="88"/>
        <end position="149"/>
    </location>
</feature>
<proteinExistence type="inferred from homology"/>
<dbReference type="HOGENOM" id="CLU_097103_0_0_10"/>
<dbReference type="eggNOG" id="COG1438">
    <property type="taxonomic scope" value="Bacteria"/>
</dbReference>
<dbReference type="UniPathway" id="UPA00068"/>
<dbReference type="InterPro" id="IPR020899">
    <property type="entry name" value="Arg_repress_C"/>
</dbReference>
<keyword evidence="8 9" id="KW-0804">Transcription</keyword>
<keyword evidence="6 9" id="KW-0805">Transcription regulation</keyword>
<sequence length="175" mass="19875">MKIKNSRLEALKMLLSNLELSSQDEVLKALNKQGFKLTQATLSRDMKQLKVAKAASTSGKYIYVLPSETTYKRVTTSRRTVDVRKRSGYLSIRFAGHLAIIKTRPGCATSLAYELDNSDLPEILGTIAGYDTVFLATKEGYNHREILRLLSYVIPEIESDRQNDVQKREDHVNMY</sequence>
<dbReference type="PANTHER" id="PTHR34471:SF1">
    <property type="entry name" value="ARGININE REPRESSOR"/>
    <property type="match status" value="1"/>
</dbReference>
<dbReference type="GO" id="GO:1900079">
    <property type="term" value="P:regulation of arginine biosynthetic process"/>
    <property type="evidence" value="ECO:0007669"/>
    <property type="project" value="UniProtKB-UniRule"/>
</dbReference>
<evidence type="ECO:0000256" key="4">
    <source>
        <dbReference type="ARBA" id="ARBA00021148"/>
    </source>
</evidence>
<dbReference type="STRING" id="883158.HMPREF9140_00081"/>
<dbReference type="InterPro" id="IPR001669">
    <property type="entry name" value="Arg_repress"/>
</dbReference>
<dbReference type="GO" id="GO:0034618">
    <property type="term" value="F:arginine binding"/>
    <property type="evidence" value="ECO:0007669"/>
    <property type="project" value="InterPro"/>
</dbReference>
<keyword evidence="13" id="KW-1185">Reference proteome</keyword>
<dbReference type="GO" id="GO:0005737">
    <property type="term" value="C:cytoplasm"/>
    <property type="evidence" value="ECO:0007669"/>
    <property type="project" value="UniProtKB-SubCell"/>
</dbReference>
<dbReference type="PATRIC" id="fig|883158.3.peg.88"/>
<evidence type="ECO:0000256" key="9">
    <source>
        <dbReference type="HAMAP-Rule" id="MF_00173"/>
    </source>
</evidence>
<evidence type="ECO:0000256" key="3">
    <source>
        <dbReference type="ARBA" id="ARBA00008316"/>
    </source>
</evidence>
<dbReference type="SUPFAM" id="SSF55252">
    <property type="entry name" value="C-terminal domain of arginine repressor"/>
    <property type="match status" value="1"/>
</dbReference>
<name>H1PZJ3_9BACT</name>
<keyword evidence="9" id="KW-0028">Amino-acid biosynthesis</keyword>
<evidence type="ECO:0000256" key="5">
    <source>
        <dbReference type="ARBA" id="ARBA00022490"/>
    </source>
</evidence>
<dbReference type="GO" id="GO:0003700">
    <property type="term" value="F:DNA-binding transcription factor activity"/>
    <property type="evidence" value="ECO:0007669"/>
    <property type="project" value="UniProtKB-UniRule"/>
</dbReference>
<evidence type="ECO:0000256" key="7">
    <source>
        <dbReference type="ARBA" id="ARBA00023125"/>
    </source>
</evidence>
<keyword evidence="9" id="KW-0678">Repressor</keyword>
<evidence type="ECO:0000256" key="8">
    <source>
        <dbReference type="ARBA" id="ARBA00023163"/>
    </source>
</evidence>
<evidence type="ECO:0000256" key="1">
    <source>
        <dbReference type="ARBA" id="ARBA00004496"/>
    </source>
</evidence>
<dbReference type="InterPro" id="IPR036388">
    <property type="entry name" value="WH-like_DNA-bd_sf"/>
</dbReference>
<dbReference type="Gene3D" id="1.10.10.10">
    <property type="entry name" value="Winged helix-like DNA-binding domain superfamily/Winged helix DNA-binding domain"/>
    <property type="match status" value="1"/>
</dbReference>
<reference evidence="12 13" key="1">
    <citation type="submission" date="2011-12" db="EMBL/GenBank/DDBJ databases">
        <title>The Genome Sequence of Prevotella micans F0438.</title>
        <authorList>
            <consortium name="The Broad Institute Genome Sequencing Platform"/>
            <person name="Earl A."/>
            <person name="Ward D."/>
            <person name="Feldgarden M."/>
            <person name="Gevers D."/>
            <person name="Izard J."/>
            <person name="Baranova O.V."/>
            <person name="Blanton J.M."/>
            <person name="Wade W.G."/>
            <person name="Dewhirst F.E."/>
            <person name="Young S.K."/>
            <person name="Zeng Q."/>
            <person name="Gargeya S."/>
            <person name="Fitzgerald M."/>
            <person name="Haas B."/>
            <person name="Abouelleil A."/>
            <person name="Alvarado L."/>
            <person name="Arachchi H.M."/>
            <person name="Berlin A."/>
            <person name="Chapman S.B."/>
            <person name="Gearin G."/>
            <person name="Goldberg J."/>
            <person name="Griggs A."/>
            <person name="Gujja S."/>
            <person name="Hansen M."/>
            <person name="Heiman D."/>
            <person name="Howarth C."/>
            <person name="Larimer J."/>
            <person name="Lui A."/>
            <person name="MacDonald P.J.P."/>
            <person name="McCowen C."/>
            <person name="Montmayeur A."/>
            <person name="Murphy C."/>
            <person name="Neiman D."/>
            <person name="Pearson M."/>
            <person name="Priest M."/>
            <person name="Roberts A."/>
            <person name="Saif S."/>
            <person name="Shea T."/>
            <person name="Sisk P."/>
            <person name="Stolte C."/>
            <person name="Sykes S."/>
            <person name="Wortman J."/>
            <person name="Nusbaum C."/>
            <person name="Birren B."/>
        </authorList>
    </citation>
    <scope>NUCLEOTIDE SEQUENCE [LARGE SCALE GENOMIC DNA]</scope>
    <source>
        <strain evidence="12 13">F0438</strain>
    </source>
</reference>
<dbReference type="Proteomes" id="UP000016023">
    <property type="component" value="Unassembled WGS sequence"/>
</dbReference>
<evidence type="ECO:0000256" key="2">
    <source>
        <dbReference type="ARBA" id="ARBA00005040"/>
    </source>
</evidence>
<organism evidence="12 13">
    <name type="scientific">Prevotella micans F0438</name>
    <dbReference type="NCBI Taxonomy" id="883158"/>
    <lineage>
        <taxon>Bacteria</taxon>
        <taxon>Pseudomonadati</taxon>
        <taxon>Bacteroidota</taxon>
        <taxon>Bacteroidia</taxon>
        <taxon>Bacteroidales</taxon>
        <taxon>Prevotellaceae</taxon>
        <taxon>Prevotella</taxon>
    </lineage>
</organism>
<dbReference type="GO" id="GO:0051259">
    <property type="term" value="P:protein complex oligomerization"/>
    <property type="evidence" value="ECO:0007669"/>
    <property type="project" value="InterPro"/>
</dbReference>
<dbReference type="SUPFAM" id="SSF46785">
    <property type="entry name" value="Winged helix' DNA-binding domain"/>
    <property type="match status" value="1"/>
</dbReference>
<comment type="pathway">
    <text evidence="2 9">Amino-acid biosynthesis; L-arginine biosynthesis [regulation].</text>
</comment>
<accession>H1PZJ3</accession>
<dbReference type="InterPro" id="IPR020900">
    <property type="entry name" value="Arg_repress_DNA-bd"/>
</dbReference>
<feature type="domain" description="Arginine repressor DNA-binding" evidence="10">
    <location>
        <begin position="4"/>
        <end position="69"/>
    </location>
</feature>
<dbReference type="Pfam" id="PF01316">
    <property type="entry name" value="Arg_repressor"/>
    <property type="match status" value="1"/>
</dbReference>
<comment type="similarity">
    <text evidence="3 9">Belongs to the ArgR family.</text>
</comment>
<comment type="function">
    <text evidence="9">Regulates arginine biosynthesis genes.</text>
</comment>
<comment type="subcellular location">
    <subcellularLocation>
        <location evidence="1 9">Cytoplasm</location>
    </subcellularLocation>
</comment>